<reference evidence="2" key="2">
    <citation type="submission" date="2013-10" db="EMBL/GenBank/DDBJ databases">
        <authorList>
            <person name="Aslett M."/>
        </authorList>
    </citation>
    <scope>NUCLEOTIDE SEQUENCE</scope>
    <source>
        <strain evidence="2">Houghton</strain>
    </source>
</reference>
<accession>U6GM67</accession>
<dbReference type="RefSeq" id="XP_013249413.1">
    <property type="nucleotide sequence ID" value="XM_013393959.1"/>
</dbReference>
<evidence type="ECO:0000256" key="1">
    <source>
        <dbReference type="SAM" id="MobiDB-lite"/>
    </source>
</evidence>
<dbReference type="Proteomes" id="UP000018050">
    <property type="component" value="Unassembled WGS sequence"/>
</dbReference>
<name>U6GM67_EIMAC</name>
<dbReference type="OrthoDB" id="346134at2759"/>
<keyword evidence="3" id="KW-1185">Reference proteome</keyword>
<evidence type="ECO:0000313" key="2">
    <source>
        <dbReference type="EMBL" id="CDI80652.1"/>
    </source>
</evidence>
<reference evidence="2" key="1">
    <citation type="submission" date="2013-10" db="EMBL/GenBank/DDBJ databases">
        <title>Genomic analysis of the causative agents of coccidiosis in chickens.</title>
        <authorList>
            <person name="Reid A.J."/>
            <person name="Blake D."/>
            <person name="Billington K."/>
            <person name="Browne H."/>
            <person name="Dunn M."/>
            <person name="Hung S."/>
            <person name="Kawahara F."/>
            <person name="Miranda-Saavedra D."/>
            <person name="Mourier T."/>
            <person name="Nagra H."/>
            <person name="Otto T.D."/>
            <person name="Rawlings N."/>
            <person name="Sanchez A."/>
            <person name="Sanders M."/>
            <person name="Subramaniam C."/>
            <person name="Tay Y."/>
            <person name="Dear P."/>
            <person name="Doerig C."/>
            <person name="Gruber A."/>
            <person name="Parkinson J."/>
            <person name="Shirley M."/>
            <person name="Wan K.L."/>
            <person name="Berriman M."/>
            <person name="Tomley F."/>
            <person name="Pain A."/>
        </authorList>
    </citation>
    <scope>NUCLEOTIDE SEQUENCE</scope>
    <source>
        <strain evidence="2">Houghton</strain>
    </source>
</reference>
<dbReference type="GeneID" id="25273491"/>
<dbReference type="VEuPathDB" id="ToxoDB:EAH_00054210"/>
<sequence>MKVKETAGDNGLFFNTEGPRPSPPGGPVDGPLKGPPLSIGIAKRSVVGAFAFCVLFSFEHAYTPGAAAPVPVPPAPPDAPSVPYFNEQQQEHQHESPRLLLMHDFSLGNDKDGEAINWAREMYPTLLTYIEDTAGVEVTALPLSAEPRLFAFGEALFNFILIVSTSDKHQMKERTINAILNWLDGGGEESQGANHEQHQRQQQQLLPRLMQENLHQQQPPPQQQYYSPLEKSRSLLLLLGPAASPSLLQLAAAVFGPASVAPSFLQQQAADLFGAVSLDGLIPEKQTQHQNQQQRQGAVFVVRELLDGHPHVVTPLAEDEVLLYSGGYHLGALQVGCGSRECEKEQLPPYAFPLLLAPPTALAVDSSSSSHSSHSDYSSISRMAFASALQTRGVWRPFEGHDVQLEYVLGDPLQRLFLQREADSPTFSAEFKVLTAEDSA</sequence>
<organism evidence="2 3">
    <name type="scientific">Eimeria acervulina</name>
    <name type="common">Coccidian parasite</name>
    <dbReference type="NCBI Taxonomy" id="5801"/>
    <lineage>
        <taxon>Eukaryota</taxon>
        <taxon>Sar</taxon>
        <taxon>Alveolata</taxon>
        <taxon>Apicomplexa</taxon>
        <taxon>Conoidasida</taxon>
        <taxon>Coccidia</taxon>
        <taxon>Eucoccidiorida</taxon>
        <taxon>Eimeriorina</taxon>
        <taxon>Eimeriidae</taxon>
        <taxon>Eimeria</taxon>
    </lineage>
</organism>
<dbReference type="AlphaFoldDB" id="U6GM67"/>
<gene>
    <name evidence="2" type="ORF">EAH_00054210</name>
</gene>
<dbReference type="EMBL" id="HG671276">
    <property type="protein sequence ID" value="CDI80652.1"/>
    <property type="molecule type" value="Genomic_DNA"/>
</dbReference>
<evidence type="ECO:0000313" key="3">
    <source>
        <dbReference type="Proteomes" id="UP000018050"/>
    </source>
</evidence>
<feature type="region of interest" description="Disordered" evidence="1">
    <location>
        <begin position="1"/>
        <end position="32"/>
    </location>
</feature>
<protein>
    <submittedName>
        <fullName evidence="2">Uncharacterized protein</fullName>
    </submittedName>
</protein>
<proteinExistence type="predicted"/>